<evidence type="ECO:0000256" key="4">
    <source>
        <dbReference type="ARBA" id="ARBA00022989"/>
    </source>
</evidence>
<feature type="signal peptide" evidence="7">
    <location>
        <begin position="1"/>
        <end position="15"/>
    </location>
</feature>
<feature type="transmembrane region" description="Helical" evidence="6">
    <location>
        <begin position="167"/>
        <end position="186"/>
    </location>
</feature>
<dbReference type="InterPro" id="IPR000620">
    <property type="entry name" value="EamA_dom"/>
</dbReference>
<evidence type="ECO:0000256" key="5">
    <source>
        <dbReference type="ARBA" id="ARBA00023136"/>
    </source>
</evidence>
<name>A0A2S2CYW2_9PROT</name>
<dbReference type="PANTHER" id="PTHR22911">
    <property type="entry name" value="ACYL-MALONYL CONDENSING ENZYME-RELATED"/>
    <property type="match status" value="1"/>
</dbReference>
<feature type="transmembrane region" description="Helical" evidence="6">
    <location>
        <begin position="249"/>
        <end position="267"/>
    </location>
</feature>
<gene>
    <name evidence="9" type="ORF">DEW08_27180</name>
</gene>
<dbReference type="KEGG" id="azz:DEW08_27180"/>
<keyword evidence="4 6" id="KW-1133">Transmembrane helix</keyword>
<dbReference type="Gene3D" id="1.10.3730.20">
    <property type="match status" value="1"/>
</dbReference>
<dbReference type="InterPro" id="IPR037185">
    <property type="entry name" value="EmrE-like"/>
</dbReference>
<dbReference type="GO" id="GO:0016020">
    <property type="term" value="C:membrane"/>
    <property type="evidence" value="ECO:0007669"/>
    <property type="project" value="UniProtKB-SubCell"/>
</dbReference>
<dbReference type="AlphaFoldDB" id="A0A2S2CYW2"/>
<keyword evidence="3 6" id="KW-0812">Transmembrane</keyword>
<feature type="transmembrane region" description="Helical" evidence="6">
    <location>
        <begin position="59"/>
        <end position="77"/>
    </location>
</feature>
<protein>
    <submittedName>
        <fullName evidence="9">EamA/RhaT family transporter</fullName>
    </submittedName>
</protein>
<evidence type="ECO:0000256" key="3">
    <source>
        <dbReference type="ARBA" id="ARBA00022692"/>
    </source>
</evidence>
<sequence>MLIAMALMTVMNALAKSLAESYPLTEVTFFRNLFALVPAAAMVAAGGRQCLRTTHPLGHAWRSVIGLTSMLLLFWSYHLMPLANAVAISYAAPLFVTALSVPLLGERVRAHRWSAVGVGFIGVLVMVRPSGEAIDSGALVALAAAFSYALAMIAMRQLGRTERPVTTVFYFTLICTVLTGLTLPFAWVTPDWHGFALMALMGLAGAGSQYFSTRAYSLAPAVVIGPFSYSGLLWATLLGWLMWGDVPTPVVLTGAGIVILSGLIVLLREARGTAPAAKSRVAVGGANGPTATAG</sequence>
<dbReference type="SUPFAM" id="SSF103481">
    <property type="entry name" value="Multidrug resistance efflux transporter EmrE"/>
    <property type="match status" value="2"/>
</dbReference>
<feature type="transmembrane region" description="Helical" evidence="6">
    <location>
        <begin position="137"/>
        <end position="155"/>
    </location>
</feature>
<feature type="transmembrane region" description="Helical" evidence="6">
    <location>
        <begin position="218"/>
        <end position="243"/>
    </location>
</feature>
<reference evidence="10" key="1">
    <citation type="submission" date="2018-05" db="EMBL/GenBank/DDBJ databases">
        <title>Azospirillum thermophila sp. nov., a novel isolated from hot spring.</title>
        <authorList>
            <person name="Zhao Z."/>
        </authorList>
    </citation>
    <scope>NUCLEOTIDE SEQUENCE [LARGE SCALE GENOMIC DNA]</scope>
    <source>
        <strain evidence="10">CFH 70021</strain>
        <plasmid evidence="10">unnamed2</plasmid>
    </source>
</reference>
<evidence type="ECO:0000256" key="1">
    <source>
        <dbReference type="ARBA" id="ARBA00004141"/>
    </source>
</evidence>
<geneLocation type="plasmid" evidence="9 10">
    <name>unnamed2</name>
</geneLocation>
<organism evidence="9 10">
    <name type="scientific">Azospirillum thermophilum</name>
    <dbReference type="NCBI Taxonomy" id="2202148"/>
    <lineage>
        <taxon>Bacteria</taxon>
        <taxon>Pseudomonadati</taxon>
        <taxon>Pseudomonadota</taxon>
        <taxon>Alphaproteobacteria</taxon>
        <taxon>Rhodospirillales</taxon>
        <taxon>Azospirillaceae</taxon>
        <taxon>Azospirillum</taxon>
    </lineage>
</organism>
<dbReference type="PANTHER" id="PTHR22911:SF6">
    <property type="entry name" value="SOLUTE CARRIER FAMILY 35 MEMBER G1"/>
    <property type="match status" value="1"/>
</dbReference>
<proteinExistence type="inferred from homology"/>
<comment type="similarity">
    <text evidence="2">Belongs to the drug/metabolite transporter (DMT) superfamily. 10 TMS drug/metabolite exporter (DME) (TC 2.A.7.3) family.</text>
</comment>
<keyword evidence="10" id="KW-1185">Reference proteome</keyword>
<keyword evidence="5 6" id="KW-0472">Membrane</keyword>
<evidence type="ECO:0000256" key="2">
    <source>
        <dbReference type="ARBA" id="ARBA00009853"/>
    </source>
</evidence>
<feature type="transmembrane region" description="Helical" evidence="6">
    <location>
        <begin position="113"/>
        <end position="131"/>
    </location>
</feature>
<comment type="subcellular location">
    <subcellularLocation>
        <location evidence="1">Membrane</location>
        <topology evidence="1">Multi-pass membrane protein</topology>
    </subcellularLocation>
</comment>
<evidence type="ECO:0000313" key="9">
    <source>
        <dbReference type="EMBL" id="AWK89671.1"/>
    </source>
</evidence>
<keyword evidence="9" id="KW-0614">Plasmid</keyword>
<dbReference type="Pfam" id="PF00892">
    <property type="entry name" value="EamA"/>
    <property type="match status" value="2"/>
</dbReference>
<evidence type="ECO:0000259" key="8">
    <source>
        <dbReference type="Pfam" id="PF00892"/>
    </source>
</evidence>
<dbReference type="Proteomes" id="UP000245629">
    <property type="component" value="Plasmid unnamed2"/>
</dbReference>
<feature type="domain" description="EamA" evidence="8">
    <location>
        <begin position="136"/>
        <end position="266"/>
    </location>
</feature>
<feature type="transmembrane region" description="Helical" evidence="6">
    <location>
        <begin position="83"/>
        <end position="101"/>
    </location>
</feature>
<feature type="chain" id="PRO_5015578377" evidence="7">
    <location>
        <begin position="16"/>
        <end position="294"/>
    </location>
</feature>
<feature type="domain" description="EamA" evidence="8">
    <location>
        <begin position="1"/>
        <end position="127"/>
    </location>
</feature>
<dbReference type="OrthoDB" id="9812899at2"/>
<dbReference type="EMBL" id="CP029357">
    <property type="protein sequence ID" value="AWK89671.1"/>
    <property type="molecule type" value="Genomic_DNA"/>
</dbReference>
<keyword evidence="7" id="KW-0732">Signal</keyword>
<evidence type="ECO:0000313" key="10">
    <source>
        <dbReference type="Proteomes" id="UP000245629"/>
    </source>
</evidence>
<evidence type="ECO:0000256" key="6">
    <source>
        <dbReference type="SAM" id="Phobius"/>
    </source>
</evidence>
<feature type="transmembrane region" description="Helical" evidence="6">
    <location>
        <begin position="29"/>
        <end position="47"/>
    </location>
</feature>
<accession>A0A2S2CYW2</accession>
<feature type="transmembrane region" description="Helical" evidence="6">
    <location>
        <begin position="192"/>
        <end position="211"/>
    </location>
</feature>
<evidence type="ECO:0000256" key="7">
    <source>
        <dbReference type="SAM" id="SignalP"/>
    </source>
</evidence>